<dbReference type="AlphaFoldDB" id="A0A450ZKF6"/>
<evidence type="ECO:0000313" key="2">
    <source>
        <dbReference type="EMBL" id="VFK54293.1"/>
    </source>
</evidence>
<proteinExistence type="predicted"/>
<sequence length="150" mass="17752">MKSLKTIIIAWALSVAVAMPAFASSMPASPAEFTAADTQALFARDAGSMELAMLSPEEMAATEGEWVWFAVRLAYTGYKVWRAYRRGAKIYRSANRWHKAHHNFGTRKRPNWRKHYQWNTSKGPYRVSYGRHYRYKYGRYNSYRRWWQRK</sequence>
<accession>A0A450ZKF6</accession>
<dbReference type="EMBL" id="CAADFV010000039">
    <property type="protein sequence ID" value="VFK56272.1"/>
    <property type="molecule type" value="Genomic_DNA"/>
</dbReference>
<dbReference type="EMBL" id="CAADFY010000040">
    <property type="protein sequence ID" value="VFK54293.1"/>
    <property type="molecule type" value="Genomic_DNA"/>
</dbReference>
<evidence type="ECO:0008006" key="4">
    <source>
        <dbReference type="Google" id="ProtNLM"/>
    </source>
</evidence>
<feature type="chain" id="PRO_5036113583" description="YXWGXW repeat-containing protein" evidence="1">
    <location>
        <begin position="24"/>
        <end position="150"/>
    </location>
</feature>
<name>A0A450ZKF6_9GAMM</name>
<protein>
    <recommendedName>
        <fullName evidence="4">YXWGXW repeat-containing protein</fullName>
    </recommendedName>
</protein>
<evidence type="ECO:0000313" key="3">
    <source>
        <dbReference type="EMBL" id="VFK56272.1"/>
    </source>
</evidence>
<organism evidence="2">
    <name type="scientific">Candidatus Kentrum sp. TUN</name>
    <dbReference type="NCBI Taxonomy" id="2126343"/>
    <lineage>
        <taxon>Bacteria</taxon>
        <taxon>Pseudomonadati</taxon>
        <taxon>Pseudomonadota</taxon>
        <taxon>Gammaproteobacteria</taxon>
        <taxon>Candidatus Kentrum</taxon>
    </lineage>
</organism>
<feature type="signal peptide" evidence="1">
    <location>
        <begin position="1"/>
        <end position="23"/>
    </location>
</feature>
<keyword evidence="1" id="KW-0732">Signal</keyword>
<reference evidence="2" key="1">
    <citation type="submission" date="2019-02" db="EMBL/GenBank/DDBJ databases">
        <authorList>
            <person name="Gruber-Vodicka R. H."/>
            <person name="Seah K. B. B."/>
        </authorList>
    </citation>
    <scope>NUCLEOTIDE SEQUENCE</scope>
    <source>
        <strain evidence="3">BECK_BY2</strain>
        <strain evidence="2">BECK_BY3</strain>
    </source>
</reference>
<gene>
    <name evidence="3" type="ORF">BECKTUN1418E_GA0071001_103910</name>
    <name evidence="2" type="ORF">BECKTUN1418F_GA0071002_104010</name>
</gene>
<evidence type="ECO:0000256" key="1">
    <source>
        <dbReference type="SAM" id="SignalP"/>
    </source>
</evidence>